<evidence type="ECO:0000313" key="5">
    <source>
        <dbReference type="Proteomes" id="UP001059950"/>
    </source>
</evidence>
<dbReference type="Pfam" id="PF14319">
    <property type="entry name" value="Zn_Tnp_IS91"/>
    <property type="match status" value="1"/>
</dbReference>
<evidence type="ECO:0000256" key="1">
    <source>
        <dbReference type="SAM" id="MobiDB-lite"/>
    </source>
</evidence>
<dbReference type="InterPro" id="IPR007069">
    <property type="entry name" value="Transposase_32"/>
</dbReference>
<feature type="compositionally biased region" description="Polar residues" evidence="1">
    <location>
        <begin position="390"/>
        <end position="402"/>
    </location>
</feature>
<keyword evidence="5" id="KW-1185">Reference proteome</keyword>
<dbReference type="PANTHER" id="PTHR37023:SF1">
    <property type="entry name" value="ISSOD25 TRANSPOSASE TNPA_ISSOD25"/>
    <property type="match status" value="1"/>
</dbReference>
<evidence type="ECO:0000259" key="2">
    <source>
        <dbReference type="Pfam" id="PF04986"/>
    </source>
</evidence>
<protein>
    <submittedName>
        <fullName evidence="4">Transposase</fullName>
    </submittedName>
</protein>
<name>A0ABY5GTN0_9GAMM</name>
<dbReference type="InterPro" id="IPR026889">
    <property type="entry name" value="Zn_Tnp"/>
</dbReference>
<evidence type="ECO:0000313" key="4">
    <source>
        <dbReference type="EMBL" id="UTW02241.1"/>
    </source>
</evidence>
<feature type="domain" description="Transposase zinc-binding" evidence="3">
    <location>
        <begin position="10"/>
        <end position="97"/>
    </location>
</feature>
<sequence length="402" mass="46776">MSNRTIQNIFQAYSNDLSRTPQPLKNRKAIYAIQHCRTREMGVSYYSCRAQHNRVEQYHSCRNRSCFICANKSRKDWIDSQTYRLFNTPHFHVVFTLPHEYLDLWRYNDALMIKLIFKASQETLFELMLSEKHQGVTPGVLMALHTWGRQLSLHPHVHCLVTAGGLKRTGEWKEIDGYLLPGKVMKSLYRGKFQSYLKEAFDENRLIIPPDKTKSWFWDIYRQSYQKSWNVRVEERYEHGKGVMLYLARYIKGGPVNPSQINSCTREGIGFKYLDHRTKRKKQLVVSPKEFLTRLLSHVPPIGVHTIRYYGLYASSARRKREQCQKELGSLSGVKVPASMQKTDMLLSCHTCGERLQLTYRLWRAVQKGISINKGDRGSGSVQQDDDTDISNSLQTKPPDTS</sequence>
<dbReference type="Pfam" id="PF04986">
    <property type="entry name" value="Y2_Tnp"/>
    <property type="match status" value="1"/>
</dbReference>
<feature type="region of interest" description="Disordered" evidence="1">
    <location>
        <begin position="374"/>
        <end position="402"/>
    </location>
</feature>
<dbReference type="PANTHER" id="PTHR37023">
    <property type="entry name" value="TRANSPOSASE"/>
    <property type="match status" value="1"/>
</dbReference>
<proteinExistence type="predicted"/>
<accession>A0ABY5GTN0</accession>
<gene>
    <name evidence="4" type="ORF">KDX31_12820</name>
</gene>
<organism evidence="4 5">
    <name type="scientific">Amphritea atlantica</name>
    <dbReference type="NCBI Taxonomy" id="355243"/>
    <lineage>
        <taxon>Bacteria</taxon>
        <taxon>Pseudomonadati</taxon>
        <taxon>Pseudomonadota</taxon>
        <taxon>Gammaproteobacteria</taxon>
        <taxon>Oceanospirillales</taxon>
        <taxon>Oceanospirillaceae</taxon>
        <taxon>Amphritea</taxon>
    </lineage>
</organism>
<feature type="domain" description="Transposase IS801/IS1294" evidence="2">
    <location>
        <begin position="139"/>
        <end position="318"/>
    </location>
</feature>
<evidence type="ECO:0000259" key="3">
    <source>
        <dbReference type="Pfam" id="PF14319"/>
    </source>
</evidence>
<reference evidence="4" key="1">
    <citation type="submission" date="2021-04" db="EMBL/GenBank/DDBJ databases">
        <title>Oceanospirillales bacteria with DddD are important DMSP degraders in coastal seawater.</title>
        <authorList>
            <person name="Liu J."/>
        </authorList>
    </citation>
    <scope>NUCLEOTIDE SEQUENCE</scope>
    <source>
        <strain evidence="4">GY6</strain>
    </source>
</reference>
<dbReference type="EMBL" id="CP073344">
    <property type="protein sequence ID" value="UTW02241.1"/>
    <property type="molecule type" value="Genomic_DNA"/>
</dbReference>
<dbReference type="Proteomes" id="UP001059950">
    <property type="component" value="Chromosome"/>
</dbReference>